<gene>
    <name evidence="1" type="ORF">NPE20_04360</name>
</gene>
<comment type="caution">
    <text evidence="1">The sequence shown here is derived from an EMBL/GenBank/DDBJ whole genome shotgun (WGS) entry which is preliminary data.</text>
</comment>
<sequence length="338" mass="38015">MKTQLSVKSAVLALLLVLAFVISWELYLRHKGVEADYDDGPELWAYTRGQVYEPADKAVVFIGSSRIKYDLDITTWEQQTNTRAIQLSMVASSPRHMLTNLADDPNFKGKLVVDVTEVLFFSNRGNASPDAGIAYYKGRTPAQKVSFDINKPIESRLAFLNERNCALNALIGEMHIPNRPMVYPFLDFPIGFGVTLFNRQSKMSADFVADTNKQNQVKAIWGLLRNDPTPPMSGKALDKVMQSVTRDVARIKARGGDVIFTRTPSSGFFLQAEHHMYPREAYWDRLLKETGCKGIYYADYPGMASLTCPEFSHLSPADAIIYTNNLVAVLKRNRTWGL</sequence>
<accession>A0ABT1SZL7</accession>
<proteinExistence type="predicted"/>
<dbReference type="RefSeq" id="WP_256537381.1">
    <property type="nucleotide sequence ID" value="NZ_JANHOH010000001.1"/>
</dbReference>
<dbReference type="Proteomes" id="UP001204376">
    <property type="component" value="Unassembled WGS sequence"/>
</dbReference>
<keyword evidence="2" id="KW-1185">Reference proteome</keyword>
<dbReference type="EMBL" id="JANHOH010000001">
    <property type="protein sequence ID" value="MCQ6957173.1"/>
    <property type="molecule type" value="Genomic_DNA"/>
</dbReference>
<reference evidence="1 2" key="1">
    <citation type="submission" date="2022-07" db="EMBL/GenBank/DDBJ databases">
        <title>Mucilaginibacter sp. JC4.</title>
        <authorList>
            <person name="Le V."/>
            <person name="Ko S.-R."/>
            <person name="Ahn C.-Y."/>
            <person name="Oh H.-M."/>
        </authorList>
    </citation>
    <scope>NUCLEOTIDE SEQUENCE [LARGE SCALE GENOMIC DNA]</scope>
    <source>
        <strain evidence="1 2">JC4</strain>
    </source>
</reference>
<organism evidence="1 2">
    <name type="scientific">Mucilaginibacter aquariorum</name>
    <dbReference type="NCBI Taxonomy" id="2967225"/>
    <lineage>
        <taxon>Bacteria</taxon>
        <taxon>Pseudomonadati</taxon>
        <taxon>Bacteroidota</taxon>
        <taxon>Sphingobacteriia</taxon>
        <taxon>Sphingobacteriales</taxon>
        <taxon>Sphingobacteriaceae</taxon>
        <taxon>Mucilaginibacter</taxon>
    </lineage>
</organism>
<evidence type="ECO:0008006" key="3">
    <source>
        <dbReference type="Google" id="ProtNLM"/>
    </source>
</evidence>
<name>A0ABT1SZL7_9SPHI</name>
<evidence type="ECO:0000313" key="2">
    <source>
        <dbReference type="Proteomes" id="UP001204376"/>
    </source>
</evidence>
<evidence type="ECO:0000313" key="1">
    <source>
        <dbReference type="EMBL" id="MCQ6957173.1"/>
    </source>
</evidence>
<protein>
    <recommendedName>
        <fullName evidence="3">SGNH/GDSL hydrolase family protein</fullName>
    </recommendedName>
</protein>